<sequence>MLLKALAIGLLLALGEIINGNIRVRVLHQLYGQRRAKTLSLLSGIAIIFAIAWLALPWVAPKNYLDCFKLGLMWLIIMLSLDIFVGRYLFKYKWQRIFDDFNLFKGNLLSVGMLILFICPSLVFWLQMKVMV</sequence>
<feature type="transmembrane region" description="Helical" evidence="1">
    <location>
        <begin position="38"/>
        <end position="60"/>
    </location>
</feature>
<reference evidence="2" key="1">
    <citation type="journal article" date="2014" name="Int. J. Syst. Evol. Microbiol.">
        <title>Complete genome sequence of Corynebacterium casei LMG S-19264T (=DSM 44701T), isolated from a smear-ripened cheese.</title>
        <authorList>
            <consortium name="US DOE Joint Genome Institute (JGI-PGF)"/>
            <person name="Walter F."/>
            <person name="Albersmeier A."/>
            <person name="Kalinowski J."/>
            <person name="Ruckert C."/>
        </authorList>
    </citation>
    <scope>NUCLEOTIDE SEQUENCE</scope>
    <source>
        <strain evidence="2">NBRC 103034</strain>
    </source>
</reference>
<protein>
    <submittedName>
        <fullName evidence="2">Uncharacterized protein</fullName>
    </submittedName>
</protein>
<name>A0AA37W4F6_9GAMM</name>
<dbReference type="RefSeq" id="WP_096038499.1">
    <property type="nucleotide sequence ID" value="NZ_BJXY01000002.1"/>
</dbReference>
<evidence type="ECO:0000256" key="1">
    <source>
        <dbReference type="SAM" id="Phobius"/>
    </source>
</evidence>
<dbReference type="AlphaFoldDB" id="A0AA37W4F6"/>
<feature type="transmembrane region" description="Helical" evidence="1">
    <location>
        <begin position="72"/>
        <end position="90"/>
    </location>
</feature>
<evidence type="ECO:0000313" key="2">
    <source>
        <dbReference type="EMBL" id="GLQ03156.1"/>
    </source>
</evidence>
<organism evidence="2 3">
    <name type="scientific">Pseudoalteromonas tetraodonis GFC</name>
    <dbReference type="NCBI Taxonomy" id="1315271"/>
    <lineage>
        <taxon>Bacteria</taxon>
        <taxon>Pseudomonadati</taxon>
        <taxon>Pseudomonadota</taxon>
        <taxon>Gammaproteobacteria</taxon>
        <taxon>Alteromonadales</taxon>
        <taxon>Pseudoalteromonadaceae</taxon>
        <taxon>Pseudoalteromonas</taxon>
    </lineage>
</organism>
<keyword evidence="3" id="KW-1185">Reference proteome</keyword>
<accession>A0AA37W4F6</accession>
<feature type="transmembrane region" description="Helical" evidence="1">
    <location>
        <begin position="102"/>
        <end position="126"/>
    </location>
</feature>
<evidence type="ECO:0000313" key="3">
    <source>
        <dbReference type="Proteomes" id="UP001161408"/>
    </source>
</evidence>
<gene>
    <name evidence="2" type="ORF">GCM10007914_20370</name>
</gene>
<dbReference type="Proteomes" id="UP001161408">
    <property type="component" value="Unassembled WGS sequence"/>
</dbReference>
<keyword evidence="1" id="KW-0472">Membrane</keyword>
<proteinExistence type="predicted"/>
<keyword evidence="1" id="KW-1133">Transmembrane helix</keyword>
<comment type="caution">
    <text evidence="2">The sequence shown here is derived from an EMBL/GenBank/DDBJ whole genome shotgun (WGS) entry which is preliminary data.</text>
</comment>
<dbReference type="GeneID" id="99692925"/>
<dbReference type="EMBL" id="BSNE01000012">
    <property type="protein sequence ID" value="GLQ03156.1"/>
    <property type="molecule type" value="Genomic_DNA"/>
</dbReference>
<keyword evidence="1" id="KW-0812">Transmembrane</keyword>
<reference evidence="2" key="2">
    <citation type="submission" date="2023-01" db="EMBL/GenBank/DDBJ databases">
        <title>Draft genome sequence of Pseudoalteromonas tetraodonis strain NBRC 103034.</title>
        <authorList>
            <person name="Sun Q."/>
            <person name="Mori K."/>
        </authorList>
    </citation>
    <scope>NUCLEOTIDE SEQUENCE</scope>
    <source>
        <strain evidence="2">NBRC 103034</strain>
    </source>
</reference>
<feature type="transmembrane region" description="Helical" evidence="1">
    <location>
        <begin position="6"/>
        <end position="26"/>
    </location>
</feature>